<name>A0A3G4ZN10_9VIRU</name>
<dbReference type="EMBL" id="MK071983">
    <property type="protein sequence ID" value="AYV76245.1"/>
    <property type="molecule type" value="Genomic_DNA"/>
</dbReference>
<reference evidence="1" key="1">
    <citation type="submission" date="2018-10" db="EMBL/GenBank/DDBJ databases">
        <title>Hidden diversity of soil giant viruses.</title>
        <authorList>
            <person name="Schulz F."/>
            <person name="Alteio L."/>
            <person name="Goudeau D."/>
            <person name="Ryan E.M."/>
            <person name="Malmstrom R.R."/>
            <person name="Blanchard J."/>
            <person name="Woyke T."/>
        </authorList>
    </citation>
    <scope>NUCLEOTIDE SEQUENCE</scope>
    <source>
        <strain evidence="1">TEV1</strain>
    </source>
</reference>
<accession>A0A3G4ZN10</accession>
<proteinExistence type="predicted"/>
<gene>
    <name evidence="1" type="ORF">Terrestrivirus5_67</name>
</gene>
<protein>
    <submittedName>
        <fullName evidence="1">Uncharacterized protein</fullName>
    </submittedName>
</protein>
<sequence>MNINEQNHKTKLTDKTKNVMYYFCIQHPDPNYYTNTMQSMSLDELNTAQKCIESIINKQQNSRSYYNYMGGKEYNYPTELSTMGTDELRYFVKDIIKVRVAKKYNLKNPDLQEYKHISCSCCHN</sequence>
<organism evidence="1">
    <name type="scientific">Terrestrivirus sp</name>
    <dbReference type="NCBI Taxonomy" id="2487775"/>
    <lineage>
        <taxon>Viruses</taxon>
        <taxon>Varidnaviria</taxon>
        <taxon>Bamfordvirae</taxon>
        <taxon>Nucleocytoviricota</taxon>
        <taxon>Megaviricetes</taxon>
        <taxon>Imitervirales</taxon>
        <taxon>Mimiviridae</taxon>
        <taxon>Klosneuvirinae</taxon>
    </lineage>
</organism>
<evidence type="ECO:0000313" key="1">
    <source>
        <dbReference type="EMBL" id="AYV76245.1"/>
    </source>
</evidence>